<evidence type="ECO:0000259" key="2">
    <source>
        <dbReference type="Pfam" id="PF13529"/>
    </source>
</evidence>
<gene>
    <name evidence="3" type="ORF">NK662_12990</name>
</gene>
<evidence type="ECO:0000313" key="4">
    <source>
        <dbReference type="Proteomes" id="UP001156102"/>
    </source>
</evidence>
<dbReference type="InterPro" id="IPR039563">
    <property type="entry name" value="Peptidase_C39_single_dom"/>
</dbReference>
<name>A0AA42BRF7_9BACI</name>
<dbReference type="Pfam" id="PF13529">
    <property type="entry name" value="Peptidase_C39_2"/>
    <property type="match status" value="1"/>
</dbReference>
<organism evidence="3 4">
    <name type="scientific">Ectobacillus ponti</name>
    <dbReference type="NCBI Taxonomy" id="2961894"/>
    <lineage>
        <taxon>Bacteria</taxon>
        <taxon>Bacillati</taxon>
        <taxon>Bacillota</taxon>
        <taxon>Bacilli</taxon>
        <taxon>Bacillales</taxon>
        <taxon>Bacillaceae</taxon>
        <taxon>Ectobacillus</taxon>
    </lineage>
</organism>
<accession>A0AA42BRF7</accession>
<dbReference type="EMBL" id="JANCLT010000006">
    <property type="protein sequence ID" value="MCP8969444.1"/>
    <property type="molecule type" value="Genomic_DNA"/>
</dbReference>
<feature type="chain" id="PRO_5041465919" evidence="1">
    <location>
        <begin position="24"/>
        <end position="254"/>
    </location>
</feature>
<sequence>MKRILVWTAAALLLLSGLYIAFAPSPEEKAVTKAAELKQIQEAPVEVADEVVQEPKPEKVLLDHVPLLQQMPELPRGCEVTSLAMLLGHAGVPADKMTLARQIAKVPFREGALRGNPNAGFVGNMYTFEESGYGVYHQPIAALAEKYLPGRVVDLSGKSFAEVLQSLDQGTPVWIVTNSTFAQLDESAFSTWQTSGGPVKITYREHSVVIVGYDATHIYVNDPLNGSAAVPKNRAAFEQAWLQMGSQAITYSPV</sequence>
<feature type="signal peptide" evidence="1">
    <location>
        <begin position="1"/>
        <end position="23"/>
    </location>
</feature>
<dbReference type="InterPro" id="IPR039564">
    <property type="entry name" value="Peptidase_C39-like"/>
</dbReference>
<comment type="caution">
    <text evidence="3">The sequence shown here is derived from an EMBL/GenBank/DDBJ whole genome shotgun (WGS) entry which is preliminary data.</text>
</comment>
<feature type="domain" description="Peptidase C39-like" evidence="2">
    <location>
        <begin position="64"/>
        <end position="223"/>
    </location>
</feature>
<dbReference type="Gene3D" id="3.90.70.10">
    <property type="entry name" value="Cysteine proteinases"/>
    <property type="match status" value="1"/>
</dbReference>
<dbReference type="CDD" id="cd02549">
    <property type="entry name" value="Peptidase_C39A"/>
    <property type="match status" value="1"/>
</dbReference>
<dbReference type="PANTHER" id="PTHR37806:SF1">
    <property type="entry name" value="PEPTIDASE C39-LIKE DOMAIN-CONTAINING PROTEIN"/>
    <property type="match status" value="1"/>
</dbReference>
<proteinExistence type="predicted"/>
<dbReference type="RefSeq" id="WP_254759366.1">
    <property type="nucleotide sequence ID" value="NZ_JANCLT010000006.1"/>
</dbReference>
<reference evidence="3" key="1">
    <citation type="submission" date="2022-07" db="EMBL/GenBank/DDBJ databases">
        <authorList>
            <person name="Li W.-J."/>
            <person name="Deng Q.-Q."/>
        </authorList>
    </citation>
    <scope>NUCLEOTIDE SEQUENCE</scope>
    <source>
        <strain evidence="3">SYSU M60031</strain>
    </source>
</reference>
<evidence type="ECO:0000256" key="1">
    <source>
        <dbReference type="SAM" id="SignalP"/>
    </source>
</evidence>
<protein>
    <submittedName>
        <fullName evidence="3">C39 family peptidase</fullName>
    </submittedName>
</protein>
<keyword evidence="4" id="KW-1185">Reference proteome</keyword>
<dbReference type="PIRSF" id="PIRSF032442">
    <property type="entry name" value="UCP032442"/>
    <property type="match status" value="1"/>
</dbReference>
<dbReference type="InterPro" id="IPR016997">
    <property type="entry name" value="UCP032442"/>
</dbReference>
<dbReference type="Proteomes" id="UP001156102">
    <property type="component" value="Unassembled WGS sequence"/>
</dbReference>
<evidence type="ECO:0000313" key="3">
    <source>
        <dbReference type="EMBL" id="MCP8969444.1"/>
    </source>
</evidence>
<dbReference type="PANTHER" id="PTHR37806">
    <property type="entry name" value="LMO0724 PROTEIN"/>
    <property type="match status" value="1"/>
</dbReference>
<dbReference type="AlphaFoldDB" id="A0AA42BRF7"/>
<keyword evidence="1" id="KW-0732">Signal</keyword>